<dbReference type="InterPro" id="IPR005123">
    <property type="entry name" value="Oxoglu/Fe-dep_dioxygenase_dom"/>
</dbReference>
<dbReference type="RefSeq" id="WP_196938645.1">
    <property type="nucleotide sequence ID" value="NZ_MU158689.1"/>
</dbReference>
<dbReference type="Gene3D" id="2.60.120.590">
    <property type="entry name" value="Alpha-ketoglutarate-dependent dioxygenase AlkB-like"/>
    <property type="match status" value="1"/>
</dbReference>
<organism evidence="2 3">
    <name type="scientific">Sphingobacterium pedocola</name>
    <dbReference type="NCBI Taxonomy" id="2082722"/>
    <lineage>
        <taxon>Bacteria</taxon>
        <taxon>Pseudomonadati</taxon>
        <taxon>Bacteroidota</taxon>
        <taxon>Sphingobacteriia</taxon>
        <taxon>Sphingobacteriales</taxon>
        <taxon>Sphingobacteriaceae</taxon>
        <taxon>Sphingobacterium</taxon>
    </lineage>
</organism>
<dbReference type="PROSITE" id="PS51471">
    <property type="entry name" value="FE2OG_OXY"/>
    <property type="match status" value="1"/>
</dbReference>
<dbReference type="PANTHER" id="PTHR31212">
    <property type="entry name" value="ALPHA-KETOGLUTARATE-DEPENDENT DIOXYGENASE ALKB HOMOLOG 3"/>
    <property type="match status" value="1"/>
</dbReference>
<dbReference type="Proteomes" id="UP000618319">
    <property type="component" value="Unassembled WGS sequence"/>
</dbReference>
<dbReference type="EMBL" id="PSKQ01000013">
    <property type="protein sequence ID" value="MBE8719655.1"/>
    <property type="molecule type" value="Genomic_DNA"/>
</dbReference>
<proteinExistence type="predicted"/>
<dbReference type="InterPro" id="IPR037151">
    <property type="entry name" value="AlkB-like_sf"/>
</dbReference>
<dbReference type="GO" id="GO:0051213">
    <property type="term" value="F:dioxygenase activity"/>
    <property type="evidence" value="ECO:0007669"/>
    <property type="project" value="UniProtKB-KW"/>
</dbReference>
<protein>
    <submittedName>
        <fullName evidence="2">Alpha-ketoglutarate-dependent dioxygenase AlkB</fullName>
    </submittedName>
</protein>
<comment type="caution">
    <text evidence="2">The sequence shown here is derived from an EMBL/GenBank/DDBJ whole genome shotgun (WGS) entry which is preliminary data.</text>
</comment>
<evidence type="ECO:0000259" key="1">
    <source>
        <dbReference type="PROSITE" id="PS51471"/>
    </source>
</evidence>
<keyword evidence="2" id="KW-0223">Dioxygenase</keyword>
<accession>A0ABR9T2T2</accession>
<name>A0ABR9T2T2_9SPHI</name>
<keyword evidence="2" id="KW-0560">Oxidoreductase</keyword>
<evidence type="ECO:0000313" key="2">
    <source>
        <dbReference type="EMBL" id="MBE8719655.1"/>
    </source>
</evidence>
<evidence type="ECO:0000313" key="3">
    <source>
        <dbReference type="Proteomes" id="UP000618319"/>
    </source>
</evidence>
<feature type="domain" description="Fe2OG dioxygenase" evidence="1">
    <location>
        <begin position="76"/>
        <end position="177"/>
    </location>
</feature>
<dbReference type="InterPro" id="IPR027450">
    <property type="entry name" value="AlkB-like"/>
</dbReference>
<keyword evidence="3" id="KW-1185">Reference proteome</keyword>
<dbReference type="SUPFAM" id="SSF51197">
    <property type="entry name" value="Clavaminate synthase-like"/>
    <property type="match status" value="1"/>
</dbReference>
<dbReference type="Pfam" id="PF13532">
    <property type="entry name" value="2OG-FeII_Oxy_2"/>
    <property type="match status" value="1"/>
</dbReference>
<reference evidence="2 3" key="1">
    <citation type="submission" date="2018-02" db="EMBL/GenBank/DDBJ databases">
        <title>Sphingobacterium KA21.</title>
        <authorList>
            <person name="Vasarhelyi B.M."/>
            <person name="Deshmukh S."/>
            <person name="Balint B."/>
            <person name="Kukolya J."/>
        </authorList>
    </citation>
    <scope>NUCLEOTIDE SEQUENCE [LARGE SCALE GENOMIC DNA]</scope>
    <source>
        <strain evidence="2 3">Ka21</strain>
    </source>
</reference>
<dbReference type="InterPro" id="IPR032854">
    <property type="entry name" value="ALKBH3"/>
</dbReference>
<sequence length="177" mass="21127">MEFLDEVQFFRFDGINYLKLFEIIRNETLWEKTMRSRWTASYGKPYNYNDTFYDFKGVPEYLDEIIDLIDVKLGYRPNNCLINFYNNRDSKMGYHSDNIDILEKDTGITILSLGAKRVMKFKNIKDSQTIEVVLDPNSFFHMSSELQKEWKHSVLSVHDGINETFFERISVTFRRVI</sequence>
<gene>
    <name evidence="2" type="ORF">C4F40_02810</name>
</gene>
<dbReference type="PANTHER" id="PTHR31212:SF4">
    <property type="entry name" value="ALPHA-KETOGLUTARATE-DEPENDENT DIOXYGENASE ALKB HOMOLOG 3"/>
    <property type="match status" value="1"/>
</dbReference>